<comment type="caution">
    <text evidence="1">The sequence shown here is derived from an EMBL/GenBank/DDBJ whole genome shotgun (WGS) entry which is preliminary data.</text>
</comment>
<gene>
    <name evidence="1" type="ORF">Aph01nite_21970</name>
</gene>
<sequence>MEPFKRGLLACAVPGEPLYWLNRYHAGSRFDPLRVGGPGQPRWPGRAYPDGDYYVYLTSDLRLGTFGHPWEESLCVFGRDLLTEVEDDLTDLLGTVLRRGGRNIGNIWFFGPGRAHPFTK</sequence>
<evidence type="ECO:0000313" key="2">
    <source>
        <dbReference type="Proteomes" id="UP000640052"/>
    </source>
</evidence>
<dbReference type="Proteomes" id="UP000640052">
    <property type="component" value="Unassembled WGS sequence"/>
</dbReference>
<proteinExistence type="predicted"/>
<evidence type="ECO:0000313" key="1">
    <source>
        <dbReference type="EMBL" id="GIH23887.1"/>
    </source>
</evidence>
<keyword evidence="2" id="KW-1185">Reference proteome</keyword>
<dbReference type="RefSeq" id="WP_239161572.1">
    <property type="nucleotide sequence ID" value="NZ_BOOA01000014.1"/>
</dbReference>
<organism evidence="1 2">
    <name type="scientific">Acrocarpospora phusangensis</name>
    <dbReference type="NCBI Taxonomy" id="1070424"/>
    <lineage>
        <taxon>Bacteria</taxon>
        <taxon>Bacillati</taxon>
        <taxon>Actinomycetota</taxon>
        <taxon>Actinomycetes</taxon>
        <taxon>Streptosporangiales</taxon>
        <taxon>Streptosporangiaceae</taxon>
        <taxon>Acrocarpospora</taxon>
    </lineage>
</organism>
<dbReference type="AlphaFoldDB" id="A0A919Q7S3"/>
<name>A0A919Q7S3_9ACTN</name>
<protein>
    <submittedName>
        <fullName evidence="1">Uncharacterized protein</fullName>
    </submittedName>
</protein>
<accession>A0A919Q7S3</accession>
<reference evidence="1" key="1">
    <citation type="submission" date="2021-01" db="EMBL/GenBank/DDBJ databases">
        <title>Whole genome shotgun sequence of Acrocarpospora phusangensis NBRC 108782.</title>
        <authorList>
            <person name="Komaki H."/>
            <person name="Tamura T."/>
        </authorList>
    </citation>
    <scope>NUCLEOTIDE SEQUENCE</scope>
    <source>
        <strain evidence="1">NBRC 108782</strain>
    </source>
</reference>
<dbReference type="EMBL" id="BOOA01000014">
    <property type="protein sequence ID" value="GIH23887.1"/>
    <property type="molecule type" value="Genomic_DNA"/>
</dbReference>
<dbReference type="Pfam" id="PF10898">
    <property type="entry name" value="DUF2716"/>
    <property type="match status" value="1"/>
</dbReference>
<dbReference type="InterPro" id="IPR020323">
    <property type="entry name" value="DUF2716"/>
</dbReference>